<dbReference type="InterPro" id="IPR003661">
    <property type="entry name" value="HisK_dim/P_dom"/>
</dbReference>
<dbReference type="GO" id="GO:0000155">
    <property type="term" value="F:phosphorelay sensor kinase activity"/>
    <property type="evidence" value="ECO:0007669"/>
    <property type="project" value="InterPro"/>
</dbReference>
<evidence type="ECO:0000259" key="13">
    <source>
        <dbReference type="PROSITE" id="PS50109"/>
    </source>
</evidence>
<keyword evidence="9" id="KW-0067">ATP-binding</keyword>
<evidence type="ECO:0000256" key="7">
    <source>
        <dbReference type="ARBA" id="ARBA00022741"/>
    </source>
</evidence>
<dbReference type="EMBL" id="AP007255">
    <property type="protein sequence ID" value="BAE50215.1"/>
    <property type="molecule type" value="Genomic_DNA"/>
</dbReference>
<keyword evidence="12" id="KW-0175">Coiled coil</keyword>
<dbReference type="InterPro" id="IPR003594">
    <property type="entry name" value="HATPase_dom"/>
</dbReference>
<sequence length="502" mass="56363">MMMMLLRKKGRENRIGRRLIVLIVTFSSFLALLATAYQLIHEYRQQRADMDDQLEEVRIFLPPITGSVWTLDEQQITLALDSLTRLPHVEHVVITTVDSRNTWSSGTIKSGRLLSRQYPLSREIRGETQRIATLDVTASLDGIYDRLLSQAITILASNAIKTFLVAAFMYVIFSHLVTRRVEELARSVGNLVPESLMTQASIYDERLGFPENGDEIDRLRWAYDNIGRQLHLAAQDLRDRHDELQHEIQERTRAESDLQQVIAELSRTNAELERFAYVAAHDLQEPVRGLVSFSQLLERKYAVDLEGEGKDYLRFIIAEAQRMSNLVRDLLEYSRAGGAGLTVATVDCAELVESVVQSLRPRIEQKGARLEIGPLPSLSADRGQLYQVFHNLLGNALKYGAENAVPEVRISAERDGAAWRFAVADNGIGIDAQYHDYVFEVFRRLHTTAAYSGTGIGLAICKRIVESHGGRMCLTSTPGQGSTFFFTIPDQVAEQAAVTAQA</sequence>
<keyword evidence="8 14" id="KW-0418">Kinase</keyword>
<dbReference type="Pfam" id="PF00512">
    <property type="entry name" value="HisKA"/>
    <property type="match status" value="1"/>
</dbReference>
<dbReference type="PANTHER" id="PTHR43304">
    <property type="entry name" value="PHYTOCHROME-LIKE PROTEIN CPH1"/>
    <property type="match status" value="1"/>
</dbReference>
<dbReference type="InterPro" id="IPR036097">
    <property type="entry name" value="HisK_dim/P_sf"/>
</dbReference>
<evidence type="ECO:0000256" key="9">
    <source>
        <dbReference type="ARBA" id="ARBA00022840"/>
    </source>
</evidence>
<keyword evidence="4" id="KW-1003">Cell membrane</keyword>
<evidence type="ECO:0000256" key="10">
    <source>
        <dbReference type="ARBA" id="ARBA00023012"/>
    </source>
</evidence>
<dbReference type="PANTHER" id="PTHR43304:SF1">
    <property type="entry name" value="PAC DOMAIN-CONTAINING PROTEIN"/>
    <property type="match status" value="1"/>
</dbReference>
<dbReference type="InterPro" id="IPR036890">
    <property type="entry name" value="HATPase_C_sf"/>
</dbReference>
<dbReference type="Gene3D" id="3.30.565.10">
    <property type="entry name" value="Histidine kinase-like ATPase, C-terminal domain"/>
    <property type="match status" value="1"/>
</dbReference>
<dbReference type="AlphaFoldDB" id="Q2W7G0"/>
<keyword evidence="7" id="KW-0547">Nucleotide-binding</keyword>
<evidence type="ECO:0000256" key="1">
    <source>
        <dbReference type="ARBA" id="ARBA00000085"/>
    </source>
</evidence>
<protein>
    <recommendedName>
        <fullName evidence="3">histidine kinase</fullName>
        <ecNumber evidence="3">2.7.13.3</ecNumber>
    </recommendedName>
</protein>
<dbReference type="SUPFAM" id="SSF55874">
    <property type="entry name" value="ATPase domain of HSP90 chaperone/DNA topoisomerase II/histidine kinase"/>
    <property type="match status" value="1"/>
</dbReference>
<dbReference type="STRING" id="342108.amb1411"/>
<evidence type="ECO:0000256" key="3">
    <source>
        <dbReference type="ARBA" id="ARBA00012438"/>
    </source>
</evidence>
<dbReference type="Proteomes" id="UP000007058">
    <property type="component" value="Chromosome"/>
</dbReference>
<accession>Q2W7G0</accession>
<dbReference type="Gene3D" id="1.10.287.130">
    <property type="match status" value="1"/>
</dbReference>
<dbReference type="PRINTS" id="PR00344">
    <property type="entry name" value="BCTRLSENSOR"/>
</dbReference>
<evidence type="ECO:0000313" key="14">
    <source>
        <dbReference type="EMBL" id="BAE50215.1"/>
    </source>
</evidence>
<dbReference type="SUPFAM" id="SSF47384">
    <property type="entry name" value="Homodimeric domain of signal transducing histidine kinase"/>
    <property type="match status" value="1"/>
</dbReference>
<organism evidence="14 15">
    <name type="scientific">Paramagnetospirillum magneticum (strain ATCC 700264 / AMB-1)</name>
    <name type="common">Magnetospirillum magneticum</name>
    <dbReference type="NCBI Taxonomy" id="342108"/>
    <lineage>
        <taxon>Bacteria</taxon>
        <taxon>Pseudomonadati</taxon>
        <taxon>Pseudomonadota</taxon>
        <taxon>Alphaproteobacteria</taxon>
        <taxon>Rhodospirillales</taxon>
        <taxon>Magnetospirillaceae</taxon>
        <taxon>Paramagnetospirillum</taxon>
    </lineage>
</organism>
<evidence type="ECO:0000256" key="5">
    <source>
        <dbReference type="ARBA" id="ARBA00022553"/>
    </source>
</evidence>
<comment type="subcellular location">
    <subcellularLocation>
        <location evidence="2">Cell membrane</location>
    </subcellularLocation>
</comment>
<evidence type="ECO:0000256" key="4">
    <source>
        <dbReference type="ARBA" id="ARBA00022475"/>
    </source>
</evidence>
<dbReference type="KEGG" id="mag:amb1411"/>
<gene>
    <name evidence="14" type="ordered locus">amb1411</name>
</gene>
<dbReference type="HOGENOM" id="CLU_000445_114_71_5"/>
<dbReference type="RefSeq" id="WP_011383821.1">
    <property type="nucleotide sequence ID" value="NC_007626.1"/>
</dbReference>
<dbReference type="InterPro" id="IPR005467">
    <property type="entry name" value="His_kinase_dom"/>
</dbReference>
<evidence type="ECO:0000256" key="2">
    <source>
        <dbReference type="ARBA" id="ARBA00004236"/>
    </source>
</evidence>
<dbReference type="GO" id="GO:0005524">
    <property type="term" value="F:ATP binding"/>
    <property type="evidence" value="ECO:0007669"/>
    <property type="project" value="UniProtKB-KW"/>
</dbReference>
<evidence type="ECO:0000256" key="11">
    <source>
        <dbReference type="ARBA" id="ARBA00023136"/>
    </source>
</evidence>
<proteinExistence type="predicted"/>
<evidence type="ECO:0000256" key="12">
    <source>
        <dbReference type="SAM" id="Coils"/>
    </source>
</evidence>
<keyword evidence="5" id="KW-0597">Phosphoprotein</keyword>
<evidence type="ECO:0000313" key="15">
    <source>
        <dbReference type="Proteomes" id="UP000007058"/>
    </source>
</evidence>
<dbReference type="OrthoDB" id="9760752at2"/>
<keyword evidence="15" id="KW-1185">Reference proteome</keyword>
<dbReference type="InterPro" id="IPR052162">
    <property type="entry name" value="Sensor_kinase/Photoreceptor"/>
</dbReference>
<dbReference type="GO" id="GO:0005886">
    <property type="term" value="C:plasma membrane"/>
    <property type="evidence" value="ECO:0007669"/>
    <property type="project" value="UniProtKB-SubCell"/>
</dbReference>
<keyword evidence="10" id="KW-0902">Two-component regulatory system</keyword>
<dbReference type="SMART" id="SM00388">
    <property type="entry name" value="HisKA"/>
    <property type="match status" value="1"/>
</dbReference>
<dbReference type="Pfam" id="PF02518">
    <property type="entry name" value="HATPase_c"/>
    <property type="match status" value="1"/>
</dbReference>
<dbReference type="PROSITE" id="PS50109">
    <property type="entry name" value="HIS_KIN"/>
    <property type="match status" value="1"/>
</dbReference>
<evidence type="ECO:0000256" key="6">
    <source>
        <dbReference type="ARBA" id="ARBA00022679"/>
    </source>
</evidence>
<dbReference type="FunFam" id="3.30.565.10:FF:000023">
    <property type="entry name" value="PAS domain-containing sensor histidine kinase"/>
    <property type="match status" value="1"/>
</dbReference>
<dbReference type="InterPro" id="IPR004358">
    <property type="entry name" value="Sig_transdc_His_kin-like_C"/>
</dbReference>
<dbReference type="InterPro" id="IPR033414">
    <property type="entry name" value="Sensor_dom"/>
</dbReference>
<dbReference type="Pfam" id="PF17149">
    <property type="entry name" value="CHASE5"/>
    <property type="match status" value="1"/>
</dbReference>
<keyword evidence="11" id="KW-0472">Membrane</keyword>
<name>Q2W7G0_PARM1</name>
<dbReference type="CDD" id="cd00082">
    <property type="entry name" value="HisKA"/>
    <property type="match status" value="1"/>
</dbReference>
<feature type="domain" description="Histidine kinase" evidence="13">
    <location>
        <begin position="278"/>
        <end position="492"/>
    </location>
</feature>
<dbReference type="EC" id="2.7.13.3" evidence="3"/>
<dbReference type="SMART" id="SM00387">
    <property type="entry name" value="HATPase_c"/>
    <property type="match status" value="1"/>
</dbReference>
<evidence type="ECO:0000256" key="8">
    <source>
        <dbReference type="ARBA" id="ARBA00022777"/>
    </source>
</evidence>
<comment type="catalytic activity">
    <reaction evidence="1">
        <text>ATP + protein L-histidine = ADP + protein N-phospho-L-histidine.</text>
        <dbReference type="EC" id="2.7.13.3"/>
    </reaction>
</comment>
<reference evidence="14 15" key="1">
    <citation type="journal article" date="2005" name="DNA Res.">
        <title>Complete genome sequence of the facultative anaerobic magnetotactic bacterium Magnetospirillum sp. strain AMB-1.</title>
        <authorList>
            <person name="Matsunaga T."/>
            <person name="Okamura Y."/>
            <person name="Fukuda Y."/>
            <person name="Wahyudi A.T."/>
            <person name="Murase Y."/>
            <person name="Takeyama H."/>
        </authorList>
    </citation>
    <scope>NUCLEOTIDE SEQUENCE [LARGE SCALE GENOMIC DNA]</scope>
    <source>
        <strain evidence="15">ATCC 700264 / AMB-1</strain>
    </source>
</reference>
<feature type="coiled-coil region" evidence="12">
    <location>
        <begin position="234"/>
        <end position="271"/>
    </location>
</feature>
<keyword evidence="6" id="KW-0808">Transferase</keyword>